<evidence type="ECO:0000256" key="2">
    <source>
        <dbReference type="SAM" id="MobiDB-lite"/>
    </source>
</evidence>
<dbReference type="GO" id="GO:0003824">
    <property type="term" value="F:catalytic activity"/>
    <property type="evidence" value="ECO:0007669"/>
    <property type="project" value="InterPro"/>
</dbReference>
<reference evidence="4 5" key="1">
    <citation type="submission" date="2021-01" db="EMBL/GenBank/DDBJ databases">
        <title>Cercospora kikuchii MAFF 305040 whole genome shotgun sequence.</title>
        <authorList>
            <person name="Kashiwa T."/>
            <person name="Suzuki T."/>
        </authorList>
    </citation>
    <scope>NUCLEOTIDE SEQUENCE [LARGE SCALE GENOMIC DNA]</scope>
    <source>
        <strain evidence="4 5">MAFF 305040</strain>
    </source>
</reference>
<dbReference type="Pfam" id="PF00795">
    <property type="entry name" value="CN_hydrolase"/>
    <property type="match status" value="1"/>
</dbReference>
<dbReference type="EMBL" id="BOLY01000008">
    <property type="protein sequence ID" value="GIZ48842.1"/>
    <property type="molecule type" value="Genomic_DNA"/>
</dbReference>
<dbReference type="AlphaFoldDB" id="A0A9P3FKK0"/>
<name>A0A9P3FKK0_9PEZI</name>
<dbReference type="SUPFAM" id="SSF56317">
    <property type="entry name" value="Carbon-nitrogen hydrolase"/>
    <property type="match status" value="1"/>
</dbReference>
<dbReference type="PANTHER" id="PTHR46044:SF2">
    <property type="entry name" value="CN HYDROLASE DOMAIN-CONTAINING PROTEIN"/>
    <property type="match status" value="1"/>
</dbReference>
<dbReference type="Gene3D" id="3.60.110.10">
    <property type="entry name" value="Carbon-nitrogen hydrolase"/>
    <property type="match status" value="1"/>
</dbReference>
<dbReference type="InterPro" id="IPR036526">
    <property type="entry name" value="C-N_Hydrolase_sf"/>
</dbReference>
<dbReference type="CDD" id="cd07564">
    <property type="entry name" value="nitrilases_CHs"/>
    <property type="match status" value="1"/>
</dbReference>
<evidence type="ECO:0000313" key="5">
    <source>
        <dbReference type="Proteomes" id="UP000825890"/>
    </source>
</evidence>
<protein>
    <recommendedName>
        <fullName evidence="3">CN hydrolase domain-containing protein</fullName>
    </recommendedName>
</protein>
<dbReference type="PROSITE" id="PS50263">
    <property type="entry name" value="CN_HYDROLASE"/>
    <property type="match status" value="1"/>
</dbReference>
<gene>
    <name evidence="4" type="ORF">CKM354_001188600</name>
</gene>
<proteinExistence type="inferred from homology"/>
<dbReference type="OrthoDB" id="10250282at2759"/>
<keyword evidence="5" id="KW-1185">Reference proteome</keyword>
<dbReference type="PANTHER" id="PTHR46044">
    <property type="entry name" value="NITRILASE"/>
    <property type="match status" value="1"/>
</dbReference>
<organism evidence="4 5">
    <name type="scientific">Cercospora kikuchii</name>
    <dbReference type="NCBI Taxonomy" id="84275"/>
    <lineage>
        <taxon>Eukaryota</taxon>
        <taxon>Fungi</taxon>
        <taxon>Dikarya</taxon>
        <taxon>Ascomycota</taxon>
        <taxon>Pezizomycotina</taxon>
        <taxon>Dothideomycetes</taxon>
        <taxon>Dothideomycetidae</taxon>
        <taxon>Mycosphaerellales</taxon>
        <taxon>Mycosphaerellaceae</taxon>
        <taxon>Cercospora</taxon>
    </lineage>
</organism>
<accession>A0A9P3FKK0</accession>
<dbReference type="InterPro" id="IPR003010">
    <property type="entry name" value="C-N_Hydrolase"/>
</dbReference>
<comment type="similarity">
    <text evidence="1">Belongs to the carbon-nitrogen hydrolase superfamily. Nitrilase family.</text>
</comment>
<feature type="domain" description="CN hydrolase" evidence="3">
    <location>
        <begin position="8"/>
        <end position="304"/>
    </location>
</feature>
<sequence>MTNWLPKVRVAACNVSPIFLNTLKTVQKTITLIQEAARNKADLVVFPETHIPAFPLWSAVSAPIDNHHFFQRLSSQSLLINSKEIHLLRQTCATSKIFAQIGFNERSEASLGCLWNSSILIADTGEILNHHRKLCPTWFEKLTWAPGDGKGLRVVESERIGRVGGLICGENTNPLARWALMAQGEQLHISTWPAVWPSRRPKAKSAAADLEAGDEGVVGKQYDNVAANRTRTAAHCFEAKCFGVLCSGFMDREMRDEIVKFTPSAAETLDSLTQGASLFLDPTGAQVGEQVQGEEGIAYADLDLTECVEPKQFHDVVGGYQRFDVFDLKVNRKRLGAQNAFDGERRTEAQPQWSFTSLPRREEDASTGTDAGLARLKAELDGMKDDALQSATKAAR</sequence>
<dbReference type="GeneID" id="68297461"/>
<evidence type="ECO:0000256" key="1">
    <source>
        <dbReference type="ARBA" id="ARBA00008129"/>
    </source>
</evidence>
<evidence type="ECO:0000259" key="3">
    <source>
        <dbReference type="PROSITE" id="PS50263"/>
    </source>
</evidence>
<comment type="caution">
    <text evidence="4">The sequence shown here is derived from an EMBL/GenBank/DDBJ whole genome shotgun (WGS) entry which is preliminary data.</text>
</comment>
<dbReference type="RefSeq" id="XP_044663329.1">
    <property type="nucleotide sequence ID" value="XM_044807394.1"/>
</dbReference>
<evidence type="ECO:0000313" key="4">
    <source>
        <dbReference type="EMBL" id="GIZ48842.1"/>
    </source>
</evidence>
<dbReference type="InterPro" id="IPR044149">
    <property type="entry name" value="Nitrilases_CHs"/>
</dbReference>
<dbReference type="Proteomes" id="UP000825890">
    <property type="component" value="Unassembled WGS sequence"/>
</dbReference>
<feature type="region of interest" description="Disordered" evidence="2">
    <location>
        <begin position="341"/>
        <end position="372"/>
    </location>
</feature>